<dbReference type="Pfam" id="PF02706">
    <property type="entry name" value="Wzz"/>
    <property type="match status" value="1"/>
</dbReference>
<dbReference type="GO" id="GO:0004713">
    <property type="term" value="F:protein tyrosine kinase activity"/>
    <property type="evidence" value="ECO:0007669"/>
    <property type="project" value="TreeGrafter"/>
</dbReference>
<evidence type="ECO:0000256" key="2">
    <source>
        <dbReference type="ARBA" id="ARBA00022475"/>
    </source>
</evidence>
<sequence length="305" mass="35051">MEENKNNTNQQEPYYEDEIDLVELFAVIWKHKFFIFIFVFLVSVGAVVYSLMQDNIYQSKAVLSPSVNEGSSRLSSLANQLGPLSGMLPGSIGGSGPNIYNSMKNILDNQKFLTGIVEENKFYNDLFEDFDELKETEDFSKHKDFMYFKAFKDAISISQDEESGFITLSVKHKDRFFAEEAVNTLLHDISAYLKKKELENINLKIDNYKEEISSTSDIILKNKLSEFVASLIQSKVMAKAQTYYGFEIISEPYVPDEFDKVGPNRKLICIVAFVTACILSVFMVFLYEFVKSNRDHFKETLKDKK</sequence>
<feature type="domain" description="Polysaccharide chain length determinant N-terminal" evidence="8">
    <location>
        <begin position="17"/>
        <end position="115"/>
    </location>
</feature>
<accession>A0A5D0MXA5</accession>
<reference evidence="9 10" key="1">
    <citation type="submission" date="2019-08" db="EMBL/GenBank/DDBJ databases">
        <title>Genomic characterization of a novel candidate phylum (ARYD3) from a high temperature, high salinity tertiary oil reservoir in north central Oklahoma, USA.</title>
        <authorList>
            <person name="Youssef N.H."/>
            <person name="Yadav A."/>
            <person name="Elshahed M.S."/>
        </authorList>
    </citation>
    <scope>NUCLEOTIDE SEQUENCE [LARGE SCALE GENOMIC DNA]</scope>
    <source>
        <strain evidence="9">ARYD1</strain>
    </source>
</reference>
<comment type="subcellular location">
    <subcellularLocation>
        <location evidence="1">Cell membrane</location>
        <topology evidence="1">Multi-pass membrane protein</topology>
    </subcellularLocation>
</comment>
<dbReference type="Proteomes" id="UP000323337">
    <property type="component" value="Unassembled WGS sequence"/>
</dbReference>
<dbReference type="InterPro" id="IPR003856">
    <property type="entry name" value="LPS_length_determ_N"/>
</dbReference>
<protein>
    <recommendedName>
        <fullName evidence="8">Polysaccharide chain length determinant N-terminal domain-containing protein</fullName>
    </recommendedName>
</protein>
<keyword evidence="2" id="KW-1003">Cell membrane</keyword>
<dbReference type="PANTHER" id="PTHR32309:SF13">
    <property type="entry name" value="FERRIC ENTEROBACTIN TRANSPORT PROTEIN FEPE"/>
    <property type="match status" value="1"/>
</dbReference>
<dbReference type="InterPro" id="IPR050445">
    <property type="entry name" value="Bact_polysacc_biosynth/exp"/>
</dbReference>
<keyword evidence="4 7" id="KW-1133">Transmembrane helix</keyword>
<comment type="caution">
    <text evidence="9">The sequence shown here is derived from an EMBL/GenBank/DDBJ whole genome shotgun (WGS) entry which is preliminary data.</text>
</comment>
<evidence type="ECO:0000256" key="3">
    <source>
        <dbReference type="ARBA" id="ARBA00022692"/>
    </source>
</evidence>
<keyword evidence="5 7" id="KW-0472">Membrane</keyword>
<evidence type="ECO:0000256" key="4">
    <source>
        <dbReference type="ARBA" id="ARBA00022989"/>
    </source>
</evidence>
<dbReference type="EMBL" id="VSIV01000012">
    <property type="protein sequence ID" value="TYB36698.1"/>
    <property type="molecule type" value="Genomic_DNA"/>
</dbReference>
<dbReference type="Gene3D" id="3.30.1890.10">
    <property type="entry name" value="FepE-like"/>
    <property type="match status" value="1"/>
</dbReference>
<evidence type="ECO:0000256" key="6">
    <source>
        <dbReference type="SAM" id="Coils"/>
    </source>
</evidence>
<feature type="coiled-coil region" evidence="6">
    <location>
        <begin position="191"/>
        <end position="218"/>
    </location>
</feature>
<evidence type="ECO:0000313" key="9">
    <source>
        <dbReference type="EMBL" id="TYB36698.1"/>
    </source>
</evidence>
<feature type="transmembrane region" description="Helical" evidence="7">
    <location>
        <begin position="267"/>
        <end position="287"/>
    </location>
</feature>
<dbReference type="RefSeq" id="WP_303699946.1">
    <property type="nucleotide sequence ID" value="NZ_VSIV01000012.1"/>
</dbReference>
<dbReference type="AlphaFoldDB" id="A0A5D0MXA5"/>
<feature type="transmembrane region" description="Helical" evidence="7">
    <location>
        <begin position="33"/>
        <end position="52"/>
    </location>
</feature>
<dbReference type="PANTHER" id="PTHR32309">
    <property type="entry name" value="TYROSINE-PROTEIN KINASE"/>
    <property type="match status" value="1"/>
</dbReference>
<dbReference type="GO" id="GO:0005886">
    <property type="term" value="C:plasma membrane"/>
    <property type="evidence" value="ECO:0007669"/>
    <property type="project" value="UniProtKB-SubCell"/>
</dbReference>
<evidence type="ECO:0000256" key="5">
    <source>
        <dbReference type="ARBA" id="ARBA00023136"/>
    </source>
</evidence>
<keyword evidence="6" id="KW-0175">Coiled coil</keyword>
<proteinExistence type="predicted"/>
<name>A0A5D0MXA5_FLESI</name>
<gene>
    <name evidence="9" type="ORF">FXF49_00455</name>
</gene>
<evidence type="ECO:0000256" key="7">
    <source>
        <dbReference type="SAM" id="Phobius"/>
    </source>
</evidence>
<evidence type="ECO:0000259" key="8">
    <source>
        <dbReference type="Pfam" id="PF02706"/>
    </source>
</evidence>
<evidence type="ECO:0000313" key="10">
    <source>
        <dbReference type="Proteomes" id="UP000323337"/>
    </source>
</evidence>
<evidence type="ECO:0000256" key="1">
    <source>
        <dbReference type="ARBA" id="ARBA00004651"/>
    </source>
</evidence>
<keyword evidence="3 7" id="KW-0812">Transmembrane</keyword>
<organism evidence="9 10">
    <name type="scientific">Flexistipes sinusarabici</name>
    <dbReference type="NCBI Taxonomy" id="2352"/>
    <lineage>
        <taxon>Bacteria</taxon>
        <taxon>Pseudomonadati</taxon>
        <taxon>Deferribacterota</taxon>
        <taxon>Deferribacteres</taxon>
        <taxon>Deferribacterales</taxon>
        <taxon>Flexistipitaceae</taxon>
        <taxon>Flexistipes</taxon>
    </lineage>
</organism>